<dbReference type="RefSeq" id="WP_151569315.1">
    <property type="nucleotide sequence ID" value="NZ_WBMT01000028.1"/>
</dbReference>
<protein>
    <submittedName>
        <fullName evidence="2">Uncharacterized protein</fullName>
    </submittedName>
</protein>
<sequence>MAERDWDGDSLSAVTGERWSRRLKISVRVLLVPVTGWMAWSLFNYLSRGGLTLNYDDPHYFSSLTFATIIFLTLLALEILKPLDRADSRSVRMRLGFVSAFTSLLCLAGIAFSWTMVYGKGAEQNAVGSVVTNDQAAQRFLTEHLPQRGAGYTKVPTGVFIQSVEFKGASNVMLSGYVWQWIPREARVKPGVVFPEAGDAYAATEKLVYQYDEGDHTLMGWYFNAEFRQLFDYGSYPLDKQNVWLRMWGMDFQQRVVLTPDFAGYPPWKIRNMTAMDAKMVYGEWNPGFTAYSYLNNPYTTNFGFAKPTGISNSNTPELYFNLGLKRDPQGPLYGPLIRWSFIALVVFSTMFLITIDEERREIVGFTTFQVMSFAVGMLLVIVFDQNAIREATEAKGTVYLEYFSYALYFMILFVSLNAMMLTANIRMRALTWGANLLPKLVYWPGYLGLVLAATLLTFF</sequence>
<gene>
    <name evidence="2" type="ORF">F8566_43860</name>
</gene>
<name>A0A6H9YBY2_9ACTN</name>
<dbReference type="AlphaFoldDB" id="A0A6H9YBY2"/>
<accession>A0A6H9YBY2</accession>
<dbReference type="OrthoDB" id="2489132at2"/>
<dbReference type="EMBL" id="WBMT01000028">
    <property type="protein sequence ID" value="KAB2340854.1"/>
    <property type="molecule type" value="Genomic_DNA"/>
</dbReference>
<feature type="transmembrane region" description="Helical" evidence="1">
    <location>
        <begin position="403"/>
        <end position="420"/>
    </location>
</feature>
<feature type="transmembrane region" description="Helical" evidence="1">
    <location>
        <begin position="63"/>
        <end position="83"/>
    </location>
</feature>
<evidence type="ECO:0000313" key="2">
    <source>
        <dbReference type="EMBL" id="KAB2340854.1"/>
    </source>
</evidence>
<feature type="transmembrane region" description="Helical" evidence="1">
    <location>
        <begin position="363"/>
        <end position="383"/>
    </location>
</feature>
<dbReference type="Proteomes" id="UP000468735">
    <property type="component" value="Unassembled WGS sequence"/>
</dbReference>
<keyword evidence="1" id="KW-0472">Membrane</keyword>
<comment type="caution">
    <text evidence="2">The sequence shown here is derived from an EMBL/GenBank/DDBJ whole genome shotgun (WGS) entry which is preliminary data.</text>
</comment>
<organism evidence="2 3">
    <name type="scientific">Actinomadura rudentiformis</name>
    <dbReference type="NCBI Taxonomy" id="359158"/>
    <lineage>
        <taxon>Bacteria</taxon>
        <taxon>Bacillati</taxon>
        <taxon>Actinomycetota</taxon>
        <taxon>Actinomycetes</taxon>
        <taxon>Streptosporangiales</taxon>
        <taxon>Thermomonosporaceae</taxon>
        <taxon>Actinomadura</taxon>
    </lineage>
</organism>
<evidence type="ECO:0000256" key="1">
    <source>
        <dbReference type="SAM" id="Phobius"/>
    </source>
</evidence>
<proteinExistence type="predicted"/>
<keyword evidence="1" id="KW-0812">Transmembrane</keyword>
<reference evidence="2 3" key="1">
    <citation type="submission" date="2019-09" db="EMBL/GenBank/DDBJ databases">
        <title>Actinomadura physcomitrii sp. nov., a novel actinomycete isolated from moss [Physcomitrium sphaericum (Ludw) Fuernr].</title>
        <authorList>
            <person name="Zhuang X."/>
            <person name="Liu C."/>
        </authorList>
    </citation>
    <scope>NUCLEOTIDE SEQUENCE [LARGE SCALE GENOMIC DNA]</scope>
    <source>
        <strain evidence="2 3">HMC1</strain>
    </source>
</reference>
<feature type="transmembrane region" description="Helical" evidence="1">
    <location>
        <begin position="95"/>
        <end position="117"/>
    </location>
</feature>
<keyword evidence="3" id="KW-1185">Reference proteome</keyword>
<keyword evidence="1" id="KW-1133">Transmembrane helix</keyword>
<feature type="transmembrane region" description="Helical" evidence="1">
    <location>
        <begin position="25"/>
        <end position="43"/>
    </location>
</feature>
<feature type="transmembrane region" description="Helical" evidence="1">
    <location>
        <begin position="441"/>
        <end position="459"/>
    </location>
</feature>
<feature type="transmembrane region" description="Helical" evidence="1">
    <location>
        <begin position="337"/>
        <end position="356"/>
    </location>
</feature>
<evidence type="ECO:0000313" key="3">
    <source>
        <dbReference type="Proteomes" id="UP000468735"/>
    </source>
</evidence>